<evidence type="ECO:0000313" key="7">
    <source>
        <dbReference type="Proteomes" id="UP000321827"/>
    </source>
</evidence>
<gene>
    <name evidence="6" type="ORF">ODE01S_18540</name>
</gene>
<proteinExistence type="inferred from homology"/>
<evidence type="ECO:0000256" key="2">
    <source>
        <dbReference type="ARBA" id="ARBA00022679"/>
    </source>
</evidence>
<evidence type="ECO:0000256" key="3">
    <source>
        <dbReference type="ARBA" id="ARBA00023315"/>
    </source>
</evidence>
<comment type="similarity">
    <text evidence="1 4">Belongs to the 1-acyl-sn-glycerol-3-phosphate acyltransferase family.</text>
</comment>
<dbReference type="InterPro" id="IPR002123">
    <property type="entry name" value="Plipid/glycerol_acylTrfase"/>
</dbReference>
<dbReference type="EC" id="2.3.1.51" evidence="4"/>
<dbReference type="AlphaFoldDB" id="A0A511RL97"/>
<comment type="domain">
    <text evidence="4">The HXXXXD motif is essential for acyltransferase activity and may constitute the binding site for the phosphate moiety of the glycerol-3-phosphate.</text>
</comment>
<keyword evidence="4" id="KW-0594">Phospholipid biosynthesis</keyword>
<feature type="domain" description="Phospholipid/glycerol acyltransferase" evidence="5">
    <location>
        <begin position="41"/>
        <end position="153"/>
    </location>
</feature>
<keyword evidence="4" id="KW-1208">Phospholipid metabolism</keyword>
<dbReference type="Pfam" id="PF01553">
    <property type="entry name" value="Acyltransferase"/>
    <property type="match status" value="1"/>
</dbReference>
<keyword evidence="2 4" id="KW-0808">Transferase</keyword>
<dbReference type="GO" id="GO:0006654">
    <property type="term" value="P:phosphatidic acid biosynthetic process"/>
    <property type="evidence" value="ECO:0007669"/>
    <property type="project" value="TreeGrafter"/>
</dbReference>
<keyword evidence="3 4" id="KW-0012">Acyltransferase</keyword>
<dbReference type="NCBIfam" id="TIGR00530">
    <property type="entry name" value="AGP_acyltrn"/>
    <property type="match status" value="1"/>
</dbReference>
<dbReference type="InterPro" id="IPR004552">
    <property type="entry name" value="AGP_acyltrans"/>
</dbReference>
<evidence type="ECO:0000313" key="6">
    <source>
        <dbReference type="EMBL" id="GEM90420.1"/>
    </source>
</evidence>
<reference evidence="6 7" key="1">
    <citation type="submission" date="2019-07" db="EMBL/GenBank/DDBJ databases">
        <title>Whole genome shotgun sequence of Oceanithermus desulfurans NBRC 100063.</title>
        <authorList>
            <person name="Hosoyama A."/>
            <person name="Uohara A."/>
            <person name="Ohji S."/>
            <person name="Ichikawa N."/>
        </authorList>
    </citation>
    <scope>NUCLEOTIDE SEQUENCE [LARGE SCALE GENOMIC DNA]</scope>
    <source>
        <strain evidence="6 7">NBRC 100063</strain>
    </source>
</reference>
<dbReference type="EMBL" id="BJXN01000013">
    <property type="protein sequence ID" value="GEM90420.1"/>
    <property type="molecule type" value="Genomic_DNA"/>
</dbReference>
<dbReference type="Proteomes" id="UP000321827">
    <property type="component" value="Unassembled WGS sequence"/>
</dbReference>
<protein>
    <recommendedName>
        <fullName evidence="4">1-acyl-sn-glycerol-3-phosphate acyltransferase</fullName>
        <ecNumber evidence="4">2.3.1.51</ecNumber>
    </recommendedName>
</protein>
<dbReference type="PANTHER" id="PTHR10434:SF11">
    <property type="entry name" value="1-ACYL-SN-GLYCEROL-3-PHOSPHATE ACYLTRANSFERASE"/>
    <property type="match status" value="1"/>
</dbReference>
<sequence length="232" mass="25326">MARSRPNLVYRTVKRIVRGLLRLLYRIEVEGADRVPPEGPVVIAANHHSFIDPLVIGVVLPRPIAFIARGDLFRIPGLGWLLRKLYAIPVERGSGDLAAVKAAIRALRAGMAFGIFPEGRRSRSGHLEPFKTGAAAIALRTGARVLPVAIVGTREVWPPGSRPRLGGRIRVVIGDPIDLGGAAERLDKAHLEEATRRIEAAVARLLPEDYLPEGYLKKTTLQQETPENADQA</sequence>
<accession>A0A511RL97</accession>
<dbReference type="SMART" id="SM00563">
    <property type="entry name" value="PlsC"/>
    <property type="match status" value="1"/>
</dbReference>
<keyword evidence="4" id="KW-0444">Lipid biosynthesis</keyword>
<evidence type="ECO:0000259" key="5">
    <source>
        <dbReference type="SMART" id="SM00563"/>
    </source>
</evidence>
<dbReference type="SUPFAM" id="SSF69593">
    <property type="entry name" value="Glycerol-3-phosphate (1)-acyltransferase"/>
    <property type="match status" value="1"/>
</dbReference>
<name>A0A511RL97_9DEIN</name>
<dbReference type="GO" id="GO:0016020">
    <property type="term" value="C:membrane"/>
    <property type="evidence" value="ECO:0007669"/>
    <property type="project" value="InterPro"/>
</dbReference>
<dbReference type="PANTHER" id="PTHR10434">
    <property type="entry name" value="1-ACYL-SN-GLYCEROL-3-PHOSPHATE ACYLTRANSFERASE"/>
    <property type="match status" value="1"/>
</dbReference>
<comment type="catalytic activity">
    <reaction evidence="4">
        <text>a 1-acyl-sn-glycero-3-phosphate + an acyl-CoA = a 1,2-diacyl-sn-glycero-3-phosphate + CoA</text>
        <dbReference type="Rhea" id="RHEA:19709"/>
        <dbReference type="ChEBI" id="CHEBI:57287"/>
        <dbReference type="ChEBI" id="CHEBI:57970"/>
        <dbReference type="ChEBI" id="CHEBI:58342"/>
        <dbReference type="ChEBI" id="CHEBI:58608"/>
        <dbReference type="EC" id="2.3.1.51"/>
    </reaction>
</comment>
<dbReference type="CDD" id="cd07989">
    <property type="entry name" value="LPLAT_AGPAT-like"/>
    <property type="match status" value="1"/>
</dbReference>
<organism evidence="6 7">
    <name type="scientific">Oceanithermus desulfurans NBRC 100063</name>
    <dbReference type="NCBI Taxonomy" id="1227550"/>
    <lineage>
        <taxon>Bacteria</taxon>
        <taxon>Thermotogati</taxon>
        <taxon>Deinococcota</taxon>
        <taxon>Deinococci</taxon>
        <taxon>Thermales</taxon>
        <taxon>Thermaceae</taxon>
        <taxon>Oceanithermus</taxon>
    </lineage>
</organism>
<keyword evidence="4" id="KW-0443">Lipid metabolism</keyword>
<comment type="caution">
    <text evidence="6">The sequence shown here is derived from an EMBL/GenBank/DDBJ whole genome shotgun (WGS) entry which is preliminary data.</text>
</comment>
<dbReference type="RefSeq" id="WP_147148137.1">
    <property type="nucleotide sequence ID" value="NZ_BJXN01000013.1"/>
</dbReference>
<evidence type="ECO:0000256" key="4">
    <source>
        <dbReference type="RuleBase" id="RU361267"/>
    </source>
</evidence>
<evidence type="ECO:0000256" key="1">
    <source>
        <dbReference type="ARBA" id="ARBA00008655"/>
    </source>
</evidence>
<dbReference type="OrthoDB" id="9803035at2"/>
<dbReference type="GO" id="GO:0003841">
    <property type="term" value="F:1-acylglycerol-3-phosphate O-acyltransferase activity"/>
    <property type="evidence" value="ECO:0007669"/>
    <property type="project" value="UniProtKB-UniRule"/>
</dbReference>